<accession>A0A3L8PM64</accession>
<dbReference type="InterPro" id="IPR004446">
    <property type="entry name" value="Heptose_bisP_phosphatase"/>
</dbReference>
<dbReference type="InterPro" id="IPR036412">
    <property type="entry name" value="HAD-like_sf"/>
</dbReference>
<keyword evidence="9" id="KW-1185">Reference proteome</keyword>
<keyword evidence="5 8" id="KW-0378">Hydrolase</keyword>
<comment type="subcellular location">
    <subcellularLocation>
        <location evidence="1">Cytoplasm</location>
    </subcellularLocation>
</comment>
<dbReference type="NCBIfam" id="TIGR01662">
    <property type="entry name" value="HAD-SF-IIIA"/>
    <property type="match status" value="1"/>
</dbReference>
<keyword evidence="3" id="KW-0963">Cytoplasm</keyword>
<dbReference type="GO" id="GO:0005975">
    <property type="term" value="P:carbohydrate metabolic process"/>
    <property type="evidence" value="ECO:0007669"/>
    <property type="project" value="InterPro"/>
</dbReference>
<dbReference type="InterPro" id="IPR023214">
    <property type="entry name" value="HAD_sf"/>
</dbReference>
<evidence type="ECO:0000256" key="1">
    <source>
        <dbReference type="ARBA" id="ARBA00004496"/>
    </source>
</evidence>
<evidence type="ECO:0000313" key="9">
    <source>
        <dbReference type="Proteomes" id="UP000282515"/>
    </source>
</evidence>
<dbReference type="OrthoDB" id="9781367at2"/>
<name>A0A3L8PM64_9ACTN</name>
<dbReference type="Proteomes" id="UP000282515">
    <property type="component" value="Unassembled WGS sequence"/>
</dbReference>
<dbReference type="AlphaFoldDB" id="A0A3L8PM64"/>
<gene>
    <name evidence="8" type="ORF">D9V41_10370</name>
</gene>
<evidence type="ECO:0000256" key="7">
    <source>
        <dbReference type="ARBA" id="ARBA00031828"/>
    </source>
</evidence>
<organism evidence="8 9">
    <name type="scientific">Aeromicrobium phragmitis</name>
    <dbReference type="NCBI Taxonomy" id="2478914"/>
    <lineage>
        <taxon>Bacteria</taxon>
        <taxon>Bacillati</taxon>
        <taxon>Actinomycetota</taxon>
        <taxon>Actinomycetes</taxon>
        <taxon>Propionibacteriales</taxon>
        <taxon>Nocardioidaceae</taxon>
        <taxon>Aeromicrobium</taxon>
    </lineage>
</organism>
<dbReference type="GO" id="GO:0016791">
    <property type="term" value="F:phosphatase activity"/>
    <property type="evidence" value="ECO:0007669"/>
    <property type="project" value="InterPro"/>
</dbReference>
<protein>
    <recommendedName>
        <fullName evidence="7">D,D-heptose 1,7-bisphosphate phosphatase</fullName>
    </recommendedName>
</protein>
<evidence type="ECO:0000256" key="5">
    <source>
        <dbReference type="ARBA" id="ARBA00022801"/>
    </source>
</evidence>
<evidence type="ECO:0000256" key="2">
    <source>
        <dbReference type="ARBA" id="ARBA00005628"/>
    </source>
</evidence>
<dbReference type="Pfam" id="PF13242">
    <property type="entry name" value="Hydrolase_like"/>
    <property type="match status" value="1"/>
</dbReference>
<dbReference type="GO" id="GO:0005737">
    <property type="term" value="C:cytoplasm"/>
    <property type="evidence" value="ECO:0007669"/>
    <property type="project" value="UniProtKB-SubCell"/>
</dbReference>
<dbReference type="Gene3D" id="3.40.50.1000">
    <property type="entry name" value="HAD superfamily/HAD-like"/>
    <property type="match status" value="1"/>
</dbReference>
<dbReference type="RefSeq" id="WP_121794630.1">
    <property type="nucleotide sequence ID" value="NZ_RDBF01000007.1"/>
</dbReference>
<dbReference type="InterPro" id="IPR006549">
    <property type="entry name" value="HAD-SF_hydro_IIIA"/>
</dbReference>
<comment type="caution">
    <text evidence="8">The sequence shown here is derived from an EMBL/GenBank/DDBJ whole genome shotgun (WGS) entry which is preliminary data.</text>
</comment>
<keyword evidence="4" id="KW-0479">Metal-binding</keyword>
<dbReference type="PANTHER" id="PTHR42891:SF1">
    <property type="entry name" value="D-GLYCERO-BETA-D-MANNO-HEPTOSE-1,7-BISPHOSPHATE 7-PHOSPHATASE"/>
    <property type="match status" value="1"/>
</dbReference>
<evidence type="ECO:0000256" key="3">
    <source>
        <dbReference type="ARBA" id="ARBA00022490"/>
    </source>
</evidence>
<evidence type="ECO:0000256" key="6">
    <source>
        <dbReference type="ARBA" id="ARBA00023277"/>
    </source>
</evidence>
<dbReference type="EMBL" id="RDBF01000007">
    <property type="protein sequence ID" value="RLV55628.1"/>
    <property type="molecule type" value="Genomic_DNA"/>
</dbReference>
<reference evidence="8 9" key="1">
    <citation type="submission" date="2018-10" db="EMBL/GenBank/DDBJ databases">
        <title>Aeromicrobium sp. 9W16Y-2 whole genome shotgun sequence.</title>
        <authorList>
            <person name="Li F."/>
        </authorList>
    </citation>
    <scope>NUCLEOTIDE SEQUENCE [LARGE SCALE GENOMIC DNA]</scope>
    <source>
        <strain evidence="8 9">9W16Y-2</strain>
    </source>
</reference>
<dbReference type="GO" id="GO:0046872">
    <property type="term" value="F:metal ion binding"/>
    <property type="evidence" value="ECO:0007669"/>
    <property type="project" value="UniProtKB-KW"/>
</dbReference>
<proteinExistence type="inferred from homology"/>
<dbReference type="SUPFAM" id="SSF56784">
    <property type="entry name" value="HAD-like"/>
    <property type="match status" value="1"/>
</dbReference>
<dbReference type="InterPro" id="IPR006543">
    <property type="entry name" value="Histidinol-phos"/>
</dbReference>
<evidence type="ECO:0000313" key="8">
    <source>
        <dbReference type="EMBL" id="RLV55628.1"/>
    </source>
</evidence>
<evidence type="ECO:0000256" key="4">
    <source>
        <dbReference type="ARBA" id="ARBA00022723"/>
    </source>
</evidence>
<dbReference type="PANTHER" id="PTHR42891">
    <property type="entry name" value="D-GLYCERO-BETA-D-MANNO-HEPTOSE-1,7-BISPHOSPHATE 7-PHOSPHATASE"/>
    <property type="match status" value="1"/>
</dbReference>
<sequence length="193" mass="20017">MSYSSQPSLDAVLFDRDGTLVVDVPYNGDPDQVRLMPGADTVVRALRRAGIAVGIVTNQSGIGHGLITREQADAVNARVAELVGGVDVTVLCPHVQEDGCECRKPAPGMIREACRRLGTVPQRVAMIGDIGADVEAASTAGARAVMVPTLITRPQEIAAAPLRADSLAEAVRLLLPSLDLEEASEAAAVGGVS</sequence>
<keyword evidence="6" id="KW-0119">Carbohydrate metabolism</keyword>
<comment type="similarity">
    <text evidence="2">Belongs to the GmhB family.</text>
</comment>
<dbReference type="NCBIfam" id="TIGR01656">
    <property type="entry name" value="Histidinol-ppas"/>
    <property type="match status" value="1"/>
</dbReference>